<keyword evidence="2" id="KW-1185">Reference proteome</keyword>
<dbReference type="AlphaFoldDB" id="A0A8S3WZ23"/>
<gene>
    <name evidence="1" type="ORF">PAPOLLO_LOCUS11800</name>
</gene>
<sequence>MFRNAVPTRYTIKVDVTNIEGAERENFVIKQQNMEDVKITENEHHVDDVVMERPSTFTTVTCNIMNSNETLSATEYAQKSYQEVLFQAAKSVGEEVENGALLFVKNKESKNKSGKCVTNS</sequence>
<accession>A0A8S3WZ23</accession>
<organism evidence="1 2">
    <name type="scientific">Parnassius apollo</name>
    <name type="common">Apollo butterfly</name>
    <name type="synonym">Papilio apollo</name>
    <dbReference type="NCBI Taxonomy" id="110799"/>
    <lineage>
        <taxon>Eukaryota</taxon>
        <taxon>Metazoa</taxon>
        <taxon>Ecdysozoa</taxon>
        <taxon>Arthropoda</taxon>
        <taxon>Hexapoda</taxon>
        <taxon>Insecta</taxon>
        <taxon>Pterygota</taxon>
        <taxon>Neoptera</taxon>
        <taxon>Endopterygota</taxon>
        <taxon>Lepidoptera</taxon>
        <taxon>Glossata</taxon>
        <taxon>Ditrysia</taxon>
        <taxon>Papilionoidea</taxon>
        <taxon>Papilionidae</taxon>
        <taxon>Parnassiinae</taxon>
        <taxon>Parnassini</taxon>
        <taxon>Parnassius</taxon>
        <taxon>Parnassius</taxon>
    </lineage>
</organism>
<reference evidence="1" key="1">
    <citation type="submission" date="2021-04" db="EMBL/GenBank/DDBJ databases">
        <authorList>
            <person name="Tunstrom K."/>
        </authorList>
    </citation>
    <scope>NUCLEOTIDE SEQUENCE</scope>
</reference>
<dbReference type="Proteomes" id="UP000691718">
    <property type="component" value="Unassembled WGS sequence"/>
</dbReference>
<evidence type="ECO:0000313" key="1">
    <source>
        <dbReference type="EMBL" id="CAG4989360.1"/>
    </source>
</evidence>
<comment type="caution">
    <text evidence="1">The sequence shown here is derived from an EMBL/GenBank/DDBJ whole genome shotgun (WGS) entry which is preliminary data.</text>
</comment>
<evidence type="ECO:0000313" key="2">
    <source>
        <dbReference type="Proteomes" id="UP000691718"/>
    </source>
</evidence>
<name>A0A8S3WZ23_PARAO</name>
<proteinExistence type="predicted"/>
<dbReference type="EMBL" id="CAJQZP010000851">
    <property type="protein sequence ID" value="CAG4989360.1"/>
    <property type="molecule type" value="Genomic_DNA"/>
</dbReference>
<protein>
    <submittedName>
        <fullName evidence="1">(apollo) hypothetical protein</fullName>
    </submittedName>
</protein>